<keyword evidence="3 6" id="KW-0805">Transcription regulation</keyword>
<dbReference type="InterPro" id="IPR019542">
    <property type="entry name" value="Enhancer_polycomb-like_N"/>
</dbReference>
<sequence length="1545" mass="173065">MESSGCDKPTATDATESVVGLDGEETLSERESVEARHGPALPNGDGKEAPSSSLSAGNKRKRDNLGSNQMELNEPGTPSSSSGDSTWSIDSLDGCRQLSLSRNKNEHSEHSVTSAGVTVIRQPRGVLRLRRLAQNANTESWTGGHNIPQANGVPMSSQLPRQNKKGESVAFQENRIGGDEPVSCLRTENGTCAQDTGTKFCSETEFSVEKQSHPSGEPSKAVHVDKGGCDHVKDDDGVSLEENAARMLCSLSDNRCAGSPRKGMKSPDRSSKRSFPLHSNHFKNSYKKIKDVPGPARSLRKRDGKVPFRKRRPRRHFYEVSPSDVDPFCIVKERIRVFWPLDETWYFGLVKEYNPVTRLHHVRYDDKDEEWINLQNERIKLLFLPAEARNRSKCTNSRSVFEPKNEHGDREDMDGSNTESSESGPIISWLARSNQAKSATLCGISKQDHNHSNVVAISFDQKQCRGSVAKESNDSIPCSSLANGGAEVLKDRTTPEDRRFRFVYSRKRFCRKKNGFLSISEQRSNCQRRGSSAMVLAAFPSMESSTATGASITYVIPALCLPLKPVYKLLCEACCASVFNAFFLLQCGTLVALWPVVHLDILLVDNALGSKHFLLDTCLRSAVSLFCLLAGSFKQCSRQRTTKESRIPCTSIRFQISGGHGRSQVVFMFFNFVGVEKSKWKHLQRKLQYHCPKRELSKDSTKCTGQRALSSMDLFSKGFDVQESVFHPESNYSDIEPVICCLDVQCKFAQSVVDMTTAPSLLLWHHKKLLTESNSTSGSQQPMSCTLDEDQQQLVTEHESNTVCHAPPEVCSLNLGSSPDSPLDMASASCANPSSSASRESKIAERNVSPECNVSSIGDANIMHIKFQDQNGPCIGADKPHSSNLGDICSSQKSAEICLSINVPLENAIDAPNDKPFDKDEKEKQHISNLVQELNEHPIGRVTPTAPRTTYHKNRFTSISRAFGDGSKLLPEDHVLTGFAGGSKKPRSQVSYSVSPRSEELGIKNKGHFRKIQSHVSAKTNDAKKLPDSSRSGHSSPESLTCVANVLVTVGDRGWREYDTQITMDSDGQSERRICVKLAEGTKYAHKVCQVLQPGATNRYTHAMMWKGGAEWCLEFPDRSQWLVFKQMHDECYSHNIRAASVKNIPIPGVRLVEIHDDNDGVSFVQSEDYLVHIGTDVEIALDQSRVLYDMDSDDEEWISSWRKFLVRDNTSTLELAEDLFERVMDKLEKFAYSHDCNELSIDQMKELDIDDVPLDIIEVIHAYWQDKRQKKGMPLIRHFQSAMWKIYEQQVHEWESKVYRMQGSSNGYQEKKLPPKPALFAFCLRPRGLHVPYKGPKQRSHKKLMSTGCHSFSREHDGFYRQVSGRRYNECTVDGRICELYDTGSLYSPTGYSPRFSSRTDSPRAFDSERSSTPRFLRTNSVKRSASLAFSDDHQPSPSFRPQRVKRSAHDHWNAVVHDWQNSKHLFPGSSRVDIEELKLRDAASAAQHAAAMAKLKREKAHCLMQKADLALHKATVALMIADAIKSSSRDTRDGRRDLRNEER</sequence>
<feature type="compositionally biased region" description="Basic and acidic residues" evidence="7">
    <location>
        <begin position="27"/>
        <end position="37"/>
    </location>
</feature>
<protein>
    <recommendedName>
        <fullName evidence="6">Enhancer of polycomb-like protein</fullName>
    </recommendedName>
</protein>
<evidence type="ECO:0000256" key="3">
    <source>
        <dbReference type="ARBA" id="ARBA00023015"/>
    </source>
</evidence>
<name>A0A1B6Q189_SORBI</name>
<dbReference type="GO" id="GO:0035267">
    <property type="term" value="C:NuA4 histone acetyltransferase complex"/>
    <property type="evidence" value="ECO:0007669"/>
    <property type="project" value="InterPro"/>
</dbReference>
<dbReference type="ExpressionAtlas" id="A0A1B6Q189">
    <property type="expression patterns" value="baseline and differential"/>
</dbReference>
<feature type="region of interest" description="Disordered" evidence="7">
    <location>
        <begin position="1015"/>
        <end position="1038"/>
    </location>
</feature>
<keyword evidence="5 6" id="KW-0539">Nucleus</keyword>
<feature type="domain" description="Tudor" evidence="8">
    <location>
        <begin position="326"/>
        <end position="385"/>
    </location>
</feature>
<dbReference type="InterPro" id="IPR024943">
    <property type="entry name" value="Enhancer_polycomb"/>
</dbReference>
<evidence type="ECO:0000256" key="4">
    <source>
        <dbReference type="ARBA" id="ARBA00023163"/>
    </source>
</evidence>
<dbReference type="Gramene" id="KXG31696">
    <property type="protein sequence ID" value="KXG31696"/>
    <property type="gene ID" value="SORBI_3003G043000"/>
</dbReference>
<feature type="compositionally biased region" description="Low complexity" evidence="7">
    <location>
        <begin position="75"/>
        <end position="91"/>
    </location>
</feature>
<keyword evidence="4 6" id="KW-0804">Transcription</keyword>
<reference evidence="9 10" key="1">
    <citation type="journal article" date="2009" name="Nature">
        <title>The Sorghum bicolor genome and the diversification of grasses.</title>
        <authorList>
            <person name="Paterson A.H."/>
            <person name="Bowers J.E."/>
            <person name="Bruggmann R."/>
            <person name="Dubchak I."/>
            <person name="Grimwood J."/>
            <person name="Gundlach H."/>
            <person name="Haberer G."/>
            <person name="Hellsten U."/>
            <person name="Mitros T."/>
            <person name="Poliakov A."/>
            <person name="Schmutz J."/>
            <person name="Spannagl M."/>
            <person name="Tang H."/>
            <person name="Wang X."/>
            <person name="Wicker T."/>
            <person name="Bharti A.K."/>
            <person name="Chapman J."/>
            <person name="Feltus F.A."/>
            <person name="Gowik U."/>
            <person name="Grigoriev I.V."/>
            <person name="Lyons E."/>
            <person name="Maher C.A."/>
            <person name="Martis M."/>
            <person name="Narechania A."/>
            <person name="Otillar R.P."/>
            <person name="Penning B.W."/>
            <person name="Salamov A.A."/>
            <person name="Wang Y."/>
            <person name="Zhang L."/>
            <person name="Carpita N.C."/>
            <person name="Freeling M."/>
            <person name="Gingle A.R."/>
            <person name="Hash C.T."/>
            <person name="Keller B."/>
            <person name="Klein P."/>
            <person name="Kresovich S."/>
            <person name="McCann M.C."/>
            <person name="Ming R."/>
            <person name="Peterson D.G."/>
            <person name="Mehboob-ur-Rahman"/>
            <person name="Ware D."/>
            <person name="Westhoff P."/>
            <person name="Mayer K.F."/>
            <person name="Messing J."/>
            <person name="Rokhsar D.S."/>
        </authorList>
    </citation>
    <scope>NUCLEOTIDE SEQUENCE [LARGE SCALE GENOMIC DNA]</scope>
    <source>
        <strain evidence="10">cv. BTx623</strain>
    </source>
</reference>
<dbReference type="Gene3D" id="2.30.30.140">
    <property type="match status" value="1"/>
</dbReference>
<evidence type="ECO:0000256" key="6">
    <source>
        <dbReference type="RuleBase" id="RU361124"/>
    </source>
</evidence>
<feature type="compositionally biased region" description="Low complexity" evidence="7">
    <location>
        <begin position="826"/>
        <end position="838"/>
    </location>
</feature>
<feature type="region of interest" description="Disordered" evidence="7">
    <location>
        <begin position="394"/>
        <end position="423"/>
    </location>
</feature>
<evidence type="ECO:0000313" key="10">
    <source>
        <dbReference type="Proteomes" id="UP000000768"/>
    </source>
</evidence>
<dbReference type="STRING" id="4558.A0A1B6Q189"/>
<evidence type="ECO:0000256" key="5">
    <source>
        <dbReference type="ARBA" id="ARBA00023242"/>
    </source>
</evidence>
<feature type="compositionally biased region" description="Basic and acidic residues" evidence="7">
    <location>
        <begin position="401"/>
        <end position="410"/>
    </location>
</feature>
<feature type="compositionally biased region" description="Basic and acidic residues" evidence="7">
    <location>
        <begin position="1402"/>
        <end position="1413"/>
    </location>
</feature>
<evidence type="ECO:0000256" key="1">
    <source>
        <dbReference type="ARBA" id="ARBA00004123"/>
    </source>
</evidence>
<feature type="region of interest" description="Disordered" evidence="7">
    <location>
        <begin position="257"/>
        <end position="277"/>
    </location>
</feature>
<dbReference type="CDD" id="cd20404">
    <property type="entry name" value="Tudor_Agenet_AtEML-like"/>
    <property type="match status" value="1"/>
</dbReference>
<dbReference type="GO" id="GO:0006357">
    <property type="term" value="P:regulation of transcription by RNA polymerase II"/>
    <property type="evidence" value="ECO:0000318"/>
    <property type="project" value="GO_Central"/>
</dbReference>
<keyword evidence="10" id="KW-1185">Reference proteome</keyword>
<feature type="region of interest" description="Disordered" evidence="7">
    <location>
        <begin position="824"/>
        <end position="844"/>
    </location>
</feature>
<reference evidence="10" key="2">
    <citation type="journal article" date="2018" name="Plant J.">
        <title>The Sorghum bicolor reference genome: improved assembly, gene annotations, a transcriptome atlas, and signatures of genome organization.</title>
        <authorList>
            <person name="McCormick R.F."/>
            <person name="Truong S.K."/>
            <person name="Sreedasyam A."/>
            <person name="Jenkins J."/>
            <person name="Shu S."/>
            <person name="Sims D."/>
            <person name="Kennedy M."/>
            <person name="Amirebrahimi M."/>
            <person name="Weers B.D."/>
            <person name="McKinley B."/>
            <person name="Mattison A."/>
            <person name="Morishige D.T."/>
            <person name="Grimwood J."/>
            <person name="Schmutz J."/>
            <person name="Mullet J.E."/>
        </authorList>
    </citation>
    <scope>NUCLEOTIDE SEQUENCE [LARGE SCALE GENOMIC DNA]</scope>
    <source>
        <strain evidence="10">cv. BTx623</strain>
    </source>
</reference>
<dbReference type="GO" id="GO:0005634">
    <property type="term" value="C:nucleus"/>
    <property type="evidence" value="ECO:0007669"/>
    <property type="project" value="UniProtKB-SubCell"/>
</dbReference>
<feature type="region of interest" description="Disordered" evidence="7">
    <location>
        <begin position="207"/>
        <end position="228"/>
    </location>
</feature>
<dbReference type="Pfam" id="PF10513">
    <property type="entry name" value="EPL1"/>
    <property type="match status" value="1"/>
</dbReference>
<evidence type="ECO:0000256" key="2">
    <source>
        <dbReference type="ARBA" id="ARBA00008035"/>
    </source>
</evidence>
<dbReference type="SMART" id="SM00333">
    <property type="entry name" value="TUDOR"/>
    <property type="match status" value="1"/>
</dbReference>
<comment type="subcellular location">
    <subcellularLocation>
        <location evidence="1 6">Nucleus</location>
    </subcellularLocation>
</comment>
<feature type="region of interest" description="Disordered" evidence="7">
    <location>
        <begin position="1"/>
        <end position="91"/>
    </location>
</feature>
<dbReference type="PANTHER" id="PTHR14898">
    <property type="entry name" value="ENHANCER OF POLYCOMB"/>
    <property type="match status" value="1"/>
</dbReference>
<dbReference type="OrthoDB" id="435275at2759"/>
<dbReference type="InParanoid" id="A0A1B6Q189"/>
<dbReference type="FunFam" id="2.30.30.140:FF:000079">
    <property type="entry name" value="Enhancer of polycomb-like transcription factor protein"/>
    <property type="match status" value="1"/>
</dbReference>
<evidence type="ECO:0000313" key="9">
    <source>
        <dbReference type="EMBL" id="KXG31696.1"/>
    </source>
</evidence>
<feature type="region of interest" description="Disordered" evidence="7">
    <location>
        <begin position="1393"/>
        <end position="1418"/>
    </location>
</feature>
<accession>A0A1B6Q189</accession>
<feature type="region of interest" description="Disordered" evidence="7">
    <location>
        <begin position="139"/>
        <end position="161"/>
    </location>
</feature>
<dbReference type="Proteomes" id="UP000000768">
    <property type="component" value="Chromosome 3"/>
</dbReference>
<proteinExistence type="inferred from homology"/>
<dbReference type="OMA" id="DSFNGRH"/>
<feature type="region of interest" description="Disordered" evidence="7">
    <location>
        <begin position="978"/>
        <end position="999"/>
    </location>
</feature>
<comment type="similarity">
    <text evidence="2 6">Belongs to the enhancer of polycomb family.</text>
</comment>
<organism evidence="9 10">
    <name type="scientific">Sorghum bicolor</name>
    <name type="common">Sorghum</name>
    <name type="synonym">Sorghum vulgare</name>
    <dbReference type="NCBI Taxonomy" id="4558"/>
    <lineage>
        <taxon>Eukaryota</taxon>
        <taxon>Viridiplantae</taxon>
        <taxon>Streptophyta</taxon>
        <taxon>Embryophyta</taxon>
        <taxon>Tracheophyta</taxon>
        <taxon>Spermatophyta</taxon>
        <taxon>Magnoliopsida</taxon>
        <taxon>Liliopsida</taxon>
        <taxon>Poales</taxon>
        <taxon>Poaceae</taxon>
        <taxon>PACMAD clade</taxon>
        <taxon>Panicoideae</taxon>
        <taxon>Andropogonodae</taxon>
        <taxon>Andropogoneae</taxon>
        <taxon>Sorghinae</taxon>
        <taxon>Sorghum</taxon>
    </lineage>
</organism>
<evidence type="ECO:0000259" key="8">
    <source>
        <dbReference type="SMART" id="SM00333"/>
    </source>
</evidence>
<dbReference type="EMBL" id="CM000762">
    <property type="protein sequence ID" value="KXG31696.1"/>
    <property type="molecule type" value="Genomic_DNA"/>
</dbReference>
<dbReference type="GO" id="GO:0032777">
    <property type="term" value="C:piccolo histone acetyltransferase complex"/>
    <property type="evidence" value="ECO:0000318"/>
    <property type="project" value="GO_Central"/>
</dbReference>
<feature type="compositionally biased region" description="Polar residues" evidence="7">
    <location>
        <begin position="1029"/>
        <end position="1038"/>
    </location>
</feature>
<evidence type="ECO:0000256" key="7">
    <source>
        <dbReference type="SAM" id="MobiDB-lite"/>
    </source>
</evidence>
<gene>
    <name evidence="9" type="ORF">SORBI_3003G043000</name>
</gene>
<dbReference type="InterPro" id="IPR002999">
    <property type="entry name" value="Tudor"/>
</dbReference>